<dbReference type="Gene3D" id="3.30.565.10">
    <property type="entry name" value="Histidine kinase-like ATPase, C-terminal domain"/>
    <property type="match status" value="1"/>
</dbReference>
<feature type="coiled-coil region" evidence="5">
    <location>
        <begin position="142"/>
        <end position="180"/>
    </location>
</feature>
<dbReference type="SUPFAM" id="SSF55874">
    <property type="entry name" value="ATPase domain of HSP90 chaperone/DNA topoisomerase II/histidine kinase"/>
    <property type="match status" value="1"/>
</dbReference>
<dbReference type="Gene3D" id="1.10.287.130">
    <property type="match status" value="1"/>
</dbReference>
<feature type="domain" description="Histidine kinase" evidence="6">
    <location>
        <begin position="192"/>
        <end position="417"/>
    </location>
</feature>
<comment type="caution">
    <text evidence="8">The sequence shown here is derived from an EMBL/GenBank/DDBJ whole genome shotgun (WGS) entry which is preliminary data.</text>
</comment>
<dbReference type="CDD" id="cd00082">
    <property type="entry name" value="HisKA"/>
    <property type="match status" value="1"/>
</dbReference>
<evidence type="ECO:0000256" key="1">
    <source>
        <dbReference type="ARBA" id="ARBA00000085"/>
    </source>
</evidence>
<dbReference type="SMART" id="SM00448">
    <property type="entry name" value="REC"/>
    <property type="match status" value="1"/>
</dbReference>
<dbReference type="InterPro" id="IPR001789">
    <property type="entry name" value="Sig_transdc_resp-reg_receiver"/>
</dbReference>
<dbReference type="SMART" id="SM00387">
    <property type="entry name" value="HATPase_c"/>
    <property type="match status" value="1"/>
</dbReference>
<dbReference type="Pfam" id="PF00512">
    <property type="entry name" value="HisKA"/>
    <property type="match status" value="1"/>
</dbReference>
<dbReference type="SUPFAM" id="SSF52172">
    <property type="entry name" value="CheY-like"/>
    <property type="match status" value="2"/>
</dbReference>
<dbReference type="Gene3D" id="3.40.50.2300">
    <property type="match status" value="1"/>
</dbReference>
<dbReference type="EC" id="2.7.13.3" evidence="2"/>
<accession>A0A7X2RNR1</accession>
<gene>
    <name evidence="8" type="ORF">GIR22_03610</name>
</gene>
<evidence type="ECO:0000256" key="5">
    <source>
        <dbReference type="SAM" id="Coils"/>
    </source>
</evidence>
<dbReference type="InterPro" id="IPR004358">
    <property type="entry name" value="Sig_transdc_His_kin-like_C"/>
</dbReference>
<sequence>MSGLPAVSERAIILAPLGRDSTLALQMLNEAGFSGAIASHLPMLCDELGQGAGLLIIAAEALRGVDLERLLDYLQQQPAWSDLPIVLLTHHGGSEQNASSHLSALLGNITLLERPFHPITLISLVTTALRGRRRQYEARDRLIDLSQSELRLQRTLETLEQQVEERTAQLRNNEEALRQSQKMEAVGQLTGGIAHDFNNMLTGIIGSLELLRRRLARGRLEDLDSLIDLGVTSANRAAGLTHRLLAFSRRQSLDSKPVQINDLVNAMNELLQRSLNESIVLDVQLGGQLWIAEADPNQLESALLNLALNARDAMPDGGRLVVETRNRHLESVFTAAYGTLPPGDYVELSVSDTGYGMPENVISRVFDPFFTTKPIGQGTGLGLSMIYGFARQSGGHVTIHSEEGTGTTVSLFLPRYIGEVIADMPLSPALLPDANVGETVLIVEDDPAVRVLVSQVLSELGYAFVEAGDADSALPVIQSAQRIDLLISDVGLPGMNGRQLAEMGRQIRPDLKVLFITGYAEHAAVRGGFLDQGMQLITKPFTFELLTAKVREMIKH</sequence>
<dbReference type="GO" id="GO:0000155">
    <property type="term" value="F:phosphorelay sensor kinase activity"/>
    <property type="evidence" value="ECO:0007669"/>
    <property type="project" value="InterPro"/>
</dbReference>
<comment type="catalytic activity">
    <reaction evidence="1">
        <text>ATP + protein L-histidine = ADP + protein N-phospho-L-histidine.</text>
        <dbReference type="EC" id="2.7.13.3"/>
    </reaction>
</comment>
<proteinExistence type="predicted"/>
<dbReference type="SMART" id="SM00388">
    <property type="entry name" value="HisKA"/>
    <property type="match status" value="1"/>
</dbReference>
<evidence type="ECO:0000259" key="7">
    <source>
        <dbReference type="PROSITE" id="PS50110"/>
    </source>
</evidence>
<evidence type="ECO:0000256" key="2">
    <source>
        <dbReference type="ARBA" id="ARBA00012438"/>
    </source>
</evidence>
<protein>
    <recommendedName>
        <fullName evidence="2">histidine kinase</fullName>
        <ecNumber evidence="2">2.7.13.3</ecNumber>
    </recommendedName>
</protein>
<dbReference type="PANTHER" id="PTHR43065:SF42">
    <property type="entry name" value="TWO-COMPONENT SENSOR PPRA"/>
    <property type="match status" value="1"/>
</dbReference>
<keyword evidence="5" id="KW-0175">Coiled coil</keyword>
<organism evidence="8 9">
    <name type="scientific">Pseudomonas karstica</name>
    <dbReference type="NCBI Taxonomy" id="1055468"/>
    <lineage>
        <taxon>Bacteria</taxon>
        <taxon>Pseudomonadati</taxon>
        <taxon>Pseudomonadota</taxon>
        <taxon>Gammaproteobacteria</taxon>
        <taxon>Pseudomonadales</taxon>
        <taxon>Pseudomonadaceae</taxon>
        <taxon>Pseudomonas</taxon>
    </lineage>
</organism>
<dbReference type="CDD" id="cd18161">
    <property type="entry name" value="REC_hyHK_blue-like"/>
    <property type="match status" value="1"/>
</dbReference>
<dbReference type="InterPro" id="IPR003594">
    <property type="entry name" value="HATPase_dom"/>
</dbReference>
<evidence type="ECO:0000256" key="3">
    <source>
        <dbReference type="ARBA" id="ARBA00022553"/>
    </source>
</evidence>
<reference evidence="8 9" key="1">
    <citation type="submission" date="2019-11" db="EMBL/GenBank/DDBJ databases">
        <title>Pseudmonas karstica sp. nov. and Pseudomonas spelaei sp. nov. from caves.</title>
        <authorList>
            <person name="Zeman M."/>
        </authorList>
    </citation>
    <scope>NUCLEOTIDE SEQUENCE [LARGE SCALE GENOMIC DNA]</scope>
    <source>
        <strain evidence="8 9">CCM 7891</strain>
    </source>
</reference>
<dbReference type="PANTHER" id="PTHR43065">
    <property type="entry name" value="SENSOR HISTIDINE KINASE"/>
    <property type="match status" value="1"/>
</dbReference>
<dbReference type="CDD" id="cd16919">
    <property type="entry name" value="HATPase_CckA-like"/>
    <property type="match status" value="1"/>
</dbReference>
<dbReference type="InterPro" id="IPR036890">
    <property type="entry name" value="HATPase_C_sf"/>
</dbReference>
<dbReference type="InterPro" id="IPR011006">
    <property type="entry name" value="CheY-like_superfamily"/>
</dbReference>
<feature type="modified residue" description="4-aspartylphosphate" evidence="4">
    <location>
        <position position="489"/>
    </location>
</feature>
<evidence type="ECO:0000313" key="8">
    <source>
        <dbReference type="EMBL" id="MTD18229.1"/>
    </source>
</evidence>
<dbReference type="Pfam" id="PF02518">
    <property type="entry name" value="HATPase_c"/>
    <property type="match status" value="1"/>
</dbReference>
<dbReference type="PRINTS" id="PR00344">
    <property type="entry name" value="BCTRLSENSOR"/>
</dbReference>
<dbReference type="PROSITE" id="PS50110">
    <property type="entry name" value="RESPONSE_REGULATORY"/>
    <property type="match status" value="1"/>
</dbReference>
<name>A0A7X2RNR1_9PSED</name>
<dbReference type="AlphaFoldDB" id="A0A7X2RNR1"/>
<feature type="domain" description="Response regulatory" evidence="7">
    <location>
        <begin position="439"/>
        <end position="554"/>
    </location>
</feature>
<dbReference type="Pfam" id="PF00072">
    <property type="entry name" value="Response_reg"/>
    <property type="match status" value="1"/>
</dbReference>
<evidence type="ECO:0000259" key="6">
    <source>
        <dbReference type="PROSITE" id="PS50109"/>
    </source>
</evidence>
<evidence type="ECO:0000313" key="9">
    <source>
        <dbReference type="Proteomes" id="UP000431485"/>
    </source>
</evidence>
<dbReference type="RefSeq" id="WP_178122070.1">
    <property type="nucleotide sequence ID" value="NZ_JBHSTG010000046.1"/>
</dbReference>
<keyword evidence="3 4" id="KW-0597">Phosphoprotein</keyword>
<dbReference type="SUPFAM" id="SSF47384">
    <property type="entry name" value="Homodimeric domain of signal transducing histidine kinase"/>
    <property type="match status" value="1"/>
</dbReference>
<dbReference type="InterPro" id="IPR036097">
    <property type="entry name" value="HisK_dim/P_sf"/>
</dbReference>
<keyword evidence="9" id="KW-1185">Reference proteome</keyword>
<dbReference type="PROSITE" id="PS50109">
    <property type="entry name" value="HIS_KIN"/>
    <property type="match status" value="1"/>
</dbReference>
<dbReference type="InterPro" id="IPR005467">
    <property type="entry name" value="His_kinase_dom"/>
</dbReference>
<dbReference type="EMBL" id="WLYI01000003">
    <property type="protein sequence ID" value="MTD18229.1"/>
    <property type="molecule type" value="Genomic_DNA"/>
</dbReference>
<dbReference type="Proteomes" id="UP000431485">
    <property type="component" value="Unassembled WGS sequence"/>
</dbReference>
<dbReference type="InterPro" id="IPR003661">
    <property type="entry name" value="HisK_dim/P_dom"/>
</dbReference>
<evidence type="ECO:0000256" key="4">
    <source>
        <dbReference type="PROSITE-ProRule" id="PRU00169"/>
    </source>
</evidence>